<evidence type="ECO:0000256" key="1">
    <source>
        <dbReference type="SAM" id="MobiDB-lite"/>
    </source>
</evidence>
<organism evidence="3 4">
    <name type="scientific">Apiospora phragmitis</name>
    <dbReference type="NCBI Taxonomy" id="2905665"/>
    <lineage>
        <taxon>Eukaryota</taxon>
        <taxon>Fungi</taxon>
        <taxon>Dikarya</taxon>
        <taxon>Ascomycota</taxon>
        <taxon>Pezizomycotina</taxon>
        <taxon>Sordariomycetes</taxon>
        <taxon>Xylariomycetidae</taxon>
        <taxon>Amphisphaeriales</taxon>
        <taxon>Apiosporaceae</taxon>
        <taxon>Apiospora</taxon>
    </lineage>
</organism>
<evidence type="ECO:0000259" key="2">
    <source>
        <dbReference type="Pfam" id="PF24809"/>
    </source>
</evidence>
<reference evidence="3 4" key="1">
    <citation type="submission" date="2023-01" db="EMBL/GenBank/DDBJ databases">
        <title>Analysis of 21 Apiospora genomes using comparative genomics revels a genus with tremendous synthesis potential of carbohydrate active enzymes and secondary metabolites.</title>
        <authorList>
            <person name="Sorensen T."/>
        </authorList>
    </citation>
    <scope>NUCLEOTIDE SEQUENCE [LARGE SCALE GENOMIC DNA]</scope>
    <source>
        <strain evidence="3 4">CBS 135458</strain>
    </source>
</reference>
<feature type="region of interest" description="Disordered" evidence="1">
    <location>
        <begin position="130"/>
        <end position="158"/>
    </location>
</feature>
<dbReference type="RefSeq" id="XP_066715499.1">
    <property type="nucleotide sequence ID" value="XM_066858557.1"/>
</dbReference>
<dbReference type="InterPro" id="IPR056125">
    <property type="entry name" value="DUF7708"/>
</dbReference>
<dbReference type="EMBL" id="JAQQWL010000007">
    <property type="protein sequence ID" value="KAK8064510.1"/>
    <property type="molecule type" value="Genomic_DNA"/>
</dbReference>
<keyword evidence="4" id="KW-1185">Reference proteome</keyword>
<feature type="region of interest" description="Disordered" evidence="1">
    <location>
        <begin position="355"/>
        <end position="377"/>
    </location>
</feature>
<feature type="domain" description="DUF7708" evidence="2">
    <location>
        <begin position="37"/>
        <end position="104"/>
    </location>
</feature>
<evidence type="ECO:0000313" key="4">
    <source>
        <dbReference type="Proteomes" id="UP001480595"/>
    </source>
</evidence>
<comment type="caution">
    <text evidence="3">The sequence shown here is derived from an EMBL/GenBank/DDBJ whole genome shotgun (WGS) entry which is preliminary data.</text>
</comment>
<evidence type="ECO:0000313" key="3">
    <source>
        <dbReference type="EMBL" id="KAK8064510.1"/>
    </source>
</evidence>
<proteinExistence type="predicted"/>
<dbReference type="Pfam" id="PF24809">
    <property type="entry name" value="DUF7708"/>
    <property type="match status" value="1"/>
</dbReference>
<feature type="compositionally biased region" description="Basic and acidic residues" evidence="1">
    <location>
        <begin position="146"/>
        <end position="158"/>
    </location>
</feature>
<protein>
    <recommendedName>
        <fullName evidence="2">DUF7708 domain-containing protein</fullName>
    </recommendedName>
</protein>
<sequence>MRSSESKTLASVFRKRPQRGNRIETAQRLSHSKLVSMIPTNEKYITLLTGSLSAVASACTNHEKLAEGVASSLEELGQDMAYWNGLINLFPNQGMMQRYIMELHTVAFDEQAFHDLFTEKRKRIKSIGNRMSRHAEGAHMQADLTSQRDTRRRQQSEMERTLTQIMHKLGIDVRAVLESKVIRPLDHNHNEPLLTPGEVAFEPGPVMSLPEETPRAKDVADNDETPVTSCCSVRDVLGLLEPIAVKHNYRIQELVRLTSPALEVAVDVQIKRRLRTWISSLVSNTIWIQGPHDVSHPSQNTLAAACLVGLENTAKIPCISYFGSLQSRNARGTYPSPPDILLDMGEFLDKIAYDNEDESGEGDQLGSLWDDEAGSDG</sequence>
<accession>A0ABR1V001</accession>
<dbReference type="GeneID" id="92091620"/>
<gene>
    <name evidence="3" type="ORF">PG994_007148</name>
</gene>
<name>A0ABR1V001_9PEZI</name>
<dbReference type="Proteomes" id="UP001480595">
    <property type="component" value="Unassembled WGS sequence"/>
</dbReference>